<organism evidence="4 5">
    <name type="scientific">Chiloscyllium punctatum</name>
    <name type="common">Brownbanded bambooshark</name>
    <name type="synonym">Hemiscyllium punctatum</name>
    <dbReference type="NCBI Taxonomy" id="137246"/>
    <lineage>
        <taxon>Eukaryota</taxon>
        <taxon>Metazoa</taxon>
        <taxon>Chordata</taxon>
        <taxon>Craniata</taxon>
        <taxon>Vertebrata</taxon>
        <taxon>Chondrichthyes</taxon>
        <taxon>Elasmobranchii</taxon>
        <taxon>Galeomorphii</taxon>
        <taxon>Galeoidea</taxon>
        <taxon>Orectolobiformes</taxon>
        <taxon>Hemiscylliidae</taxon>
        <taxon>Chiloscyllium</taxon>
    </lineage>
</organism>
<evidence type="ECO:0000256" key="2">
    <source>
        <dbReference type="SAM" id="Phobius"/>
    </source>
</evidence>
<dbReference type="InterPro" id="IPR042836">
    <property type="entry name" value="SIG15"/>
</dbReference>
<name>A0A401REP7_CHIPU</name>
<dbReference type="InterPro" id="IPR013783">
    <property type="entry name" value="Ig-like_fold"/>
</dbReference>
<comment type="caution">
    <text evidence="4">The sequence shown here is derived from an EMBL/GenBank/DDBJ whole genome shotgun (WGS) entry which is preliminary data.</text>
</comment>
<dbReference type="STRING" id="137246.A0A401REP7"/>
<dbReference type="OrthoDB" id="6152887at2759"/>
<feature type="domain" description="Ig-like" evidence="3">
    <location>
        <begin position="19"/>
        <end position="110"/>
    </location>
</feature>
<dbReference type="Pfam" id="PF07686">
    <property type="entry name" value="V-set"/>
    <property type="match status" value="1"/>
</dbReference>
<proteinExistence type="predicted"/>
<protein>
    <recommendedName>
        <fullName evidence="3">Ig-like domain-containing protein</fullName>
    </recommendedName>
</protein>
<dbReference type="SUPFAM" id="SSF48726">
    <property type="entry name" value="Immunoglobulin"/>
    <property type="match status" value="1"/>
</dbReference>
<dbReference type="GO" id="GO:0032956">
    <property type="term" value="P:regulation of actin cytoskeleton organization"/>
    <property type="evidence" value="ECO:0007669"/>
    <property type="project" value="TreeGrafter"/>
</dbReference>
<keyword evidence="2" id="KW-0472">Membrane</keyword>
<accession>A0A401REP7</accession>
<keyword evidence="2" id="KW-0812">Transmembrane</keyword>
<evidence type="ECO:0000259" key="3">
    <source>
        <dbReference type="PROSITE" id="PS50835"/>
    </source>
</evidence>
<sequence length="197" mass="22056">MIHGDDFAVSQPDRLEGVEGGSIEIPCTFTYPDTHTPRGYDIAWRRDAFHGEFILNLSQGYTHPQYQGRIEILRDPAKERTGTIGIKQLRRRDTNRYFCRVAITGNRSVVWQSLPGTYLTVRARRPETTTDHPPSSVSAASQHSVEGGDPLPQGLILIIKVGFILTILETIWLVGMCLMKRKEVTDSSDGNLCGETK</sequence>
<keyword evidence="5" id="KW-1185">Reference proteome</keyword>
<evidence type="ECO:0000313" key="4">
    <source>
        <dbReference type="EMBL" id="GCC16620.1"/>
    </source>
</evidence>
<evidence type="ECO:0000313" key="5">
    <source>
        <dbReference type="Proteomes" id="UP000287033"/>
    </source>
</evidence>
<dbReference type="GO" id="GO:0005886">
    <property type="term" value="C:plasma membrane"/>
    <property type="evidence" value="ECO:0007669"/>
    <property type="project" value="TreeGrafter"/>
</dbReference>
<gene>
    <name evidence="4" type="ORF">chiPu_0021900</name>
</gene>
<dbReference type="AlphaFoldDB" id="A0A401REP7"/>
<dbReference type="GO" id="GO:0045124">
    <property type="term" value="P:regulation of bone resorption"/>
    <property type="evidence" value="ECO:0007669"/>
    <property type="project" value="TreeGrafter"/>
</dbReference>
<keyword evidence="2" id="KW-1133">Transmembrane helix</keyword>
<dbReference type="InterPro" id="IPR036179">
    <property type="entry name" value="Ig-like_dom_sf"/>
</dbReference>
<evidence type="ECO:0000256" key="1">
    <source>
        <dbReference type="SAM" id="MobiDB-lite"/>
    </source>
</evidence>
<dbReference type="InterPro" id="IPR007110">
    <property type="entry name" value="Ig-like_dom"/>
</dbReference>
<dbReference type="InterPro" id="IPR003599">
    <property type="entry name" value="Ig_sub"/>
</dbReference>
<dbReference type="Gene3D" id="2.60.40.10">
    <property type="entry name" value="Immunoglobulins"/>
    <property type="match status" value="1"/>
</dbReference>
<dbReference type="SMART" id="SM00409">
    <property type="entry name" value="IG"/>
    <property type="match status" value="1"/>
</dbReference>
<dbReference type="PANTHER" id="PTHR46942">
    <property type="entry name" value="SIALIC ACID-BINDING IG-LIKE LECTIN 15"/>
    <property type="match status" value="1"/>
</dbReference>
<feature type="transmembrane region" description="Helical" evidence="2">
    <location>
        <begin position="154"/>
        <end position="174"/>
    </location>
</feature>
<dbReference type="PROSITE" id="PS50835">
    <property type="entry name" value="IG_LIKE"/>
    <property type="match status" value="1"/>
</dbReference>
<feature type="region of interest" description="Disordered" evidence="1">
    <location>
        <begin position="125"/>
        <end position="146"/>
    </location>
</feature>
<dbReference type="PANTHER" id="PTHR46942:SF1">
    <property type="entry name" value="SIALIC ACID-BINDING IG-LIKE LECTIN 15"/>
    <property type="match status" value="1"/>
</dbReference>
<feature type="compositionally biased region" description="Polar residues" evidence="1">
    <location>
        <begin position="131"/>
        <end position="144"/>
    </location>
</feature>
<dbReference type="OMA" id="GKWFWAT"/>
<dbReference type="InterPro" id="IPR013106">
    <property type="entry name" value="Ig_V-set"/>
</dbReference>
<dbReference type="Proteomes" id="UP000287033">
    <property type="component" value="Unassembled WGS sequence"/>
</dbReference>
<dbReference type="SMART" id="SM00406">
    <property type="entry name" value="IGv"/>
    <property type="match status" value="1"/>
</dbReference>
<reference evidence="4 5" key="1">
    <citation type="journal article" date="2018" name="Nat. Ecol. Evol.">
        <title>Shark genomes provide insights into elasmobranch evolution and the origin of vertebrates.</title>
        <authorList>
            <person name="Hara Y"/>
            <person name="Yamaguchi K"/>
            <person name="Onimaru K"/>
            <person name="Kadota M"/>
            <person name="Koyanagi M"/>
            <person name="Keeley SD"/>
            <person name="Tatsumi K"/>
            <person name="Tanaka K"/>
            <person name="Motone F"/>
            <person name="Kageyama Y"/>
            <person name="Nozu R"/>
            <person name="Adachi N"/>
            <person name="Nishimura O"/>
            <person name="Nakagawa R"/>
            <person name="Tanegashima C"/>
            <person name="Kiyatake I"/>
            <person name="Matsumoto R"/>
            <person name="Murakumo K"/>
            <person name="Nishida K"/>
            <person name="Terakita A"/>
            <person name="Kuratani S"/>
            <person name="Sato K"/>
            <person name="Hyodo S Kuraku.S."/>
        </authorList>
    </citation>
    <scope>NUCLEOTIDE SEQUENCE [LARGE SCALE GENOMIC DNA]</scope>
</reference>
<dbReference type="EMBL" id="BEZZ01005190">
    <property type="protein sequence ID" value="GCC16620.1"/>
    <property type="molecule type" value="Genomic_DNA"/>
</dbReference>
<dbReference type="GO" id="GO:2001204">
    <property type="term" value="P:regulation of osteoclast development"/>
    <property type="evidence" value="ECO:0007669"/>
    <property type="project" value="TreeGrafter"/>
</dbReference>